<evidence type="ECO:0000256" key="1">
    <source>
        <dbReference type="ARBA" id="ARBA00009986"/>
    </source>
</evidence>
<evidence type="ECO:0000313" key="7">
    <source>
        <dbReference type="Proteomes" id="UP001166674"/>
    </source>
</evidence>
<dbReference type="GO" id="GO:0004029">
    <property type="term" value="F:aldehyde dehydrogenase (NAD+) activity"/>
    <property type="evidence" value="ECO:0007669"/>
    <property type="project" value="UniProtKB-EC"/>
</dbReference>
<comment type="caution">
    <text evidence="6">The sequence shown here is derived from an EMBL/GenBank/DDBJ whole genome shotgun (WGS) entry which is preliminary data.</text>
</comment>
<evidence type="ECO:0000256" key="4">
    <source>
        <dbReference type="ARBA" id="ARBA00024226"/>
    </source>
</evidence>
<dbReference type="EC" id="1.2.1.3" evidence="4"/>
<feature type="domain" description="Aldehyde dehydrogenase" evidence="5">
    <location>
        <begin position="2"/>
        <end position="117"/>
    </location>
</feature>
<evidence type="ECO:0000313" key="6">
    <source>
        <dbReference type="EMBL" id="MBZ3871352.1"/>
    </source>
</evidence>
<protein>
    <recommendedName>
        <fullName evidence="4">aldehyde dehydrogenase (NAD(+))</fullName>
        <ecNumber evidence="4">1.2.1.3</ecNumber>
    </recommendedName>
</protein>
<dbReference type="InterPro" id="IPR016162">
    <property type="entry name" value="Ald_DH_N"/>
</dbReference>
<dbReference type="InterPro" id="IPR016163">
    <property type="entry name" value="Ald_DH_C"/>
</dbReference>
<keyword evidence="3" id="KW-0520">NAD</keyword>
<comment type="similarity">
    <text evidence="1">Belongs to the aldehyde dehydrogenase family.</text>
</comment>
<dbReference type="EMBL" id="JAATJV010164900">
    <property type="protein sequence ID" value="MBZ3871352.1"/>
    <property type="molecule type" value="Genomic_DNA"/>
</dbReference>
<evidence type="ECO:0000256" key="3">
    <source>
        <dbReference type="ARBA" id="ARBA00023027"/>
    </source>
</evidence>
<accession>A0AA41STR7</accession>
<keyword evidence="7" id="KW-1185">Reference proteome</keyword>
<dbReference type="InterPro" id="IPR016161">
    <property type="entry name" value="Ald_DH/histidinol_DH"/>
</dbReference>
<dbReference type="SUPFAM" id="SSF53720">
    <property type="entry name" value="ALDH-like"/>
    <property type="match status" value="1"/>
</dbReference>
<dbReference type="Proteomes" id="UP001166674">
    <property type="component" value="Unassembled WGS sequence"/>
</dbReference>
<keyword evidence="2" id="KW-0560">Oxidoreductase</keyword>
<dbReference type="Gene3D" id="3.40.309.10">
    <property type="entry name" value="Aldehyde Dehydrogenase, Chain A, domain 2"/>
    <property type="match status" value="2"/>
</dbReference>
<feature type="domain" description="Aldehyde dehydrogenase" evidence="5">
    <location>
        <begin position="121"/>
        <end position="192"/>
    </location>
</feature>
<dbReference type="Gene3D" id="3.40.605.10">
    <property type="entry name" value="Aldehyde Dehydrogenase, Chain A, domain 1"/>
    <property type="match status" value="1"/>
</dbReference>
<dbReference type="AlphaFoldDB" id="A0AA41STR7"/>
<dbReference type="PANTHER" id="PTHR11699">
    <property type="entry name" value="ALDEHYDE DEHYDROGENASE-RELATED"/>
    <property type="match status" value="1"/>
</dbReference>
<name>A0AA41STR7_SCICA</name>
<sequence>MQAWKLGPTLVTGNVVVMKVAEQTPLTSFYVANFMKEAGFPPGVINIVPGFGPTAGAAIASHEDVDKVAFTGSTEVGHFIQVAAGSNNLKRVTLELGRKRPNIIMMDADMDWAVEQATLPCSSTKKEEIFGPVMQILKFKTIEEVVGRVNNSKYGLAVAAFTKDLDKVNYLSQALQAGTLCVNCYGVVGAQSPLAATRCQSVTEN</sequence>
<reference evidence="6" key="1">
    <citation type="submission" date="2020-03" db="EMBL/GenBank/DDBJ databases">
        <title>Studies in the Genomics of Life Span.</title>
        <authorList>
            <person name="Glass D."/>
        </authorList>
    </citation>
    <scope>NUCLEOTIDE SEQUENCE</scope>
    <source>
        <strain evidence="6">SUZIE</strain>
        <tissue evidence="6">Muscle</tissue>
    </source>
</reference>
<evidence type="ECO:0000259" key="5">
    <source>
        <dbReference type="Pfam" id="PF00171"/>
    </source>
</evidence>
<evidence type="ECO:0000256" key="2">
    <source>
        <dbReference type="ARBA" id="ARBA00023002"/>
    </source>
</evidence>
<dbReference type="Pfam" id="PF00171">
    <property type="entry name" value="Aldedh"/>
    <property type="match status" value="2"/>
</dbReference>
<dbReference type="InterPro" id="IPR015590">
    <property type="entry name" value="Aldehyde_DH_dom"/>
</dbReference>
<gene>
    <name evidence="6" type="ORF">SUZIE_112500</name>
</gene>
<dbReference type="FunFam" id="3.40.605.10:FF:000029">
    <property type="entry name" value="Aldehyde dehydrogenase, mitochondrial"/>
    <property type="match status" value="1"/>
</dbReference>
<proteinExistence type="inferred from homology"/>
<organism evidence="6 7">
    <name type="scientific">Sciurus carolinensis</name>
    <name type="common">Eastern gray squirrel</name>
    <dbReference type="NCBI Taxonomy" id="30640"/>
    <lineage>
        <taxon>Eukaryota</taxon>
        <taxon>Metazoa</taxon>
        <taxon>Chordata</taxon>
        <taxon>Craniata</taxon>
        <taxon>Vertebrata</taxon>
        <taxon>Euteleostomi</taxon>
        <taxon>Mammalia</taxon>
        <taxon>Eutheria</taxon>
        <taxon>Euarchontoglires</taxon>
        <taxon>Glires</taxon>
        <taxon>Rodentia</taxon>
        <taxon>Sciuromorpha</taxon>
        <taxon>Sciuridae</taxon>
        <taxon>Sciurinae</taxon>
        <taxon>Sciurini</taxon>
        <taxon>Sciurus</taxon>
    </lineage>
</organism>